<dbReference type="EMBL" id="JALIEB010000011">
    <property type="protein sequence ID" value="MCV3272992.1"/>
    <property type="molecule type" value="Genomic_DNA"/>
</dbReference>
<accession>A0ABT3BHD7</accession>
<evidence type="ECO:0000313" key="2">
    <source>
        <dbReference type="EMBL" id="MCV3272992.1"/>
    </source>
</evidence>
<feature type="domain" description="YjiS-like" evidence="1">
    <location>
        <begin position="27"/>
        <end position="49"/>
    </location>
</feature>
<evidence type="ECO:0000259" key="1">
    <source>
        <dbReference type="Pfam" id="PF06568"/>
    </source>
</evidence>
<dbReference type="Pfam" id="PF06568">
    <property type="entry name" value="YjiS-like"/>
    <property type="match status" value="1"/>
</dbReference>
<protein>
    <submittedName>
        <fullName evidence="2">DUF1127 domain-containing protein</fullName>
    </submittedName>
</protein>
<keyword evidence="3" id="KW-1185">Reference proteome</keyword>
<organism evidence="2 3">
    <name type="scientific">Roseobacter sinensis</name>
    <dbReference type="NCBI Taxonomy" id="2931391"/>
    <lineage>
        <taxon>Bacteria</taxon>
        <taxon>Pseudomonadati</taxon>
        <taxon>Pseudomonadota</taxon>
        <taxon>Alphaproteobacteria</taxon>
        <taxon>Rhodobacterales</taxon>
        <taxon>Roseobacteraceae</taxon>
        <taxon>Roseobacter</taxon>
    </lineage>
</organism>
<proteinExistence type="predicted"/>
<sequence length="71" mass="8322">MSLIDTVTYRRAAALPRRHFRLGTYLSLWRSRRALARLDARALEDIGVDSEAAQFEARRGFWDVPETWRNS</sequence>
<comment type="caution">
    <text evidence="2">The sequence shown here is derived from an EMBL/GenBank/DDBJ whole genome shotgun (WGS) entry which is preliminary data.</text>
</comment>
<dbReference type="RefSeq" id="WP_263845308.1">
    <property type="nucleotide sequence ID" value="NZ_JALIEB010000011.1"/>
</dbReference>
<evidence type="ECO:0000313" key="3">
    <source>
        <dbReference type="Proteomes" id="UP001208690"/>
    </source>
</evidence>
<reference evidence="2 3" key="1">
    <citation type="submission" date="2022-04" db="EMBL/GenBank/DDBJ databases">
        <title>Roseobacter sp. WL0113 is a bacterium isolated from neritic sediment.</title>
        <authorList>
            <person name="Wang L."/>
            <person name="He W."/>
            <person name="Zhang D.-F."/>
        </authorList>
    </citation>
    <scope>NUCLEOTIDE SEQUENCE [LARGE SCALE GENOMIC DNA]</scope>
    <source>
        <strain evidence="2 3">WL0113</strain>
    </source>
</reference>
<gene>
    <name evidence="2" type="ORF">MUB52_16275</name>
</gene>
<dbReference type="Proteomes" id="UP001208690">
    <property type="component" value="Unassembled WGS sequence"/>
</dbReference>
<dbReference type="InterPro" id="IPR009506">
    <property type="entry name" value="YjiS-like"/>
</dbReference>
<name>A0ABT3BHD7_9RHOB</name>